<gene>
    <name evidence="2" type="ORF">NDU88_005630</name>
</gene>
<proteinExistence type="predicted"/>
<evidence type="ECO:0000256" key="1">
    <source>
        <dbReference type="SAM" id="MobiDB-lite"/>
    </source>
</evidence>
<comment type="caution">
    <text evidence="2">The sequence shown here is derived from an EMBL/GenBank/DDBJ whole genome shotgun (WGS) entry which is preliminary data.</text>
</comment>
<accession>A0AAV7SM71</accession>
<sequence length="216" mass="23498">MAGSLGSIHIQQAVVWYVVTERCHGEAEHKQAAGRQRGSVTVCSFPHSSFPAGKSWEEPGRTGCRGEWRDAVREAELPCRQVTGREHGSAAECPPFLTPGREEPGSTGLRGETLRERRSDCAGCMVAWQSVLLSPRPARERLLLGPSRGPWCGEAEPRKAARSGALLPLKLGPSGSNWAELGSLPEEVIDNKVKGQRARAAETVRTRLQLSLETVR</sequence>
<evidence type="ECO:0000313" key="2">
    <source>
        <dbReference type="EMBL" id="KAJ1165202.1"/>
    </source>
</evidence>
<reference evidence="2" key="1">
    <citation type="journal article" date="2022" name="bioRxiv">
        <title>Sequencing and chromosome-scale assembly of the giantPleurodeles waltlgenome.</title>
        <authorList>
            <person name="Brown T."/>
            <person name="Elewa A."/>
            <person name="Iarovenko S."/>
            <person name="Subramanian E."/>
            <person name="Araus A.J."/>
            <person name="Petzold A."/>
            <person name="Susuki M."/>
            <person name="Suzuki K.-i.T."/>
            <person name="Hayashi T."/>
            <person name="Toyoda A."/>
            <person name="Oliveira C."/>
            <person name="Osipova E."/>
            <person name="Leigh N.D."/>
            <person name="Simon A."/>
            <person name="Yun M.H."/>
        </authorList>
    </citation>
    <scope>NUCLEOTIDE SEQUENCE</scope>
    <source>
        <strain evidence="2">20211129_DDA</strain>
        <tissue evidence="2">Liver</tissue>
    </source>
</reference>
<protein>
    <submittedName>
        <fullName evidence="2">Uncharacterized protein</fullName>
    </submittedName>
</protein>
<keyword evidence="3" id="KW-1185">Reference proteome</keyword>
<feature type="region of interest" description="Disordered" evidence="1">
    <location>
        <begin position="88"/>
        <end position="109"/>
    </location>
</feature>
<organism evidence="2 3">
    <name type="scientific">Pleurodeles waltl</name>
    <name type="common">Iberian ribbed newt</name>
    <dbReference type="NCBI Taxonomy" id="8319"/>
    <lineage>
        <taxon>Eukaryota</taxon>
        <taxon>Metazoa</taxon>
        <taxon>Chordata</taxon>
        <taxon>Craniata</taxon>
        <taxon>Vertebrata</taxon>
        <taxon>Euteleostomi</taxon>
        <taxon>Amphibia</taxon>
        <taxon>Batrachia</taxon>
        <taxon>Caudata</taxon>
        <taxon>Salamandroidea</taxon>
        <taxon>Salamandridae</taxon>
        <taxon>Pleurodelinae</taxon>
        <taxon>Pleurodeles</taxon>
    </lineage>
</organism>
<dbReference type="AlphaFoldDB" id="A0AAV7SM71"/>
<evidence type="ECO:0000313" key="3">
    <source>
        <dbReference type="Proteomes" id="UP001066276"/>
    </source>
</evidence>
<name>A0AAV7SM71_PLEWA</name>
<dbReference type="EMBL" id="JANPWB010000008">
    <property type="protein sequence ID" value="KAJ1165202.1"/>
    <property type="molecule type" value="Genomic_DNA"/>
</dbReference>
<dbReference type="Proteomes" id="UP001066276">
    <property type="component" value="Chromosome 4_2"/>
</dbReference>